<keyword evidence="11" id="KW-1185">Reference proteome</keyword>
<dbReference type="CDD" id="cd04187">
    <property type="entry name" value="DPM1_like_bac"/>
    <property type="match status" value="1"/>
</dbReference>
<dbReference type="InterPro" id="IPR050256">
    <property type="entry name" value="Glycosyltransferase_2"/>
</dbReference>
<feature type="domain" description="Glycosyltransferase 2-like" evidence="9">
    <location>
        <begin position="4"/>
        <end position="164"/>
    </location>
</feature>
<keyword evidence="4 8" id="KW-0812">Transmembrane</keyword>
<keyword evidence="5" id="KW-0448">Lipopolysaccharide biosynthesis</keyword>
<evidence type="ECO:0000256" key="5">
    <source>
        <dbReference type="ARBA" id="ARBA00022985"/>
    </source>
</evidence>
<reference evidence="10" key="1">
    <citation type="submission" date="2023-06" db="EMBL/GenBank/DDBJ databases">
        <title>Genomic of Agaribacillus aureum.</title>
        <authorList>
            <person name="Wang G."/>
        </authorList>
    </citation>
    <scope>NUCLEOTIDE SEQUENCE</scope>
    <source>
        <strain evidence="10">BMA12</strain>
    </source>
</reference>
<evidence type="ECO:0000259" key="9">
    <source>
        <dbReference type="Pfam" id="PF00535"/>
    </source>
</evidence>
<evidence type="ECO:0000313" key="11">
    <source>
        <dbReference type="Proteomes" id="UP001172083"/>
    </source>
</evidence>
<evidence type="ECO:0000256" key="1">
    <source>
        <dbReference type="ARBA" id="ARBA00022475"/>
    </source>
</evidence>
<evidence type="ECO:0000256" key="8">
    <source>
        <dbReference type="SAM" id="Phobius"/>
    </source>
</evidence>
<dbReference type="InterPro" id="IPR001173">
    <property type="entry name" value="Glyco_trans_2-like"/>
</dbReference>
<dbReference type="InterPro" id="IPR029044">
    <property type="entry name" value="Nucleotide-diphossugar_trans"/>
</dbReference>
<dbReference type="Proteomes" id="UP001172083">
    <property type="component" value="Unassembled WGS sequence"/>
</dbReference>
<dbReference type="Pfam" id="PF00535">
    <property type="entry name" value="Glycos_transf_2"/>
    <property type="match status" value="1"/>
</dbReference>
<proteinExistence type="predicted"/>
<keyword evidence="6 8" id="KW-1133">Transmembrane helix</keyword>
<accession>A0ABT8L262</accession>
<keyword evidence="7 8" id="KW-0472">Membrane</keyword>
<name>A0ABT8L262_9BACT</name>
<evidence type="ECO:0000256" key="4">
    <source>
        <dbReference type="ARBA" id="ARBA00022692"/>
    </source>
</evidence>
<dbReference type="PANTHER" id="PTHR48090">
    <property type="entry name" value="UNDECAPRENYL-PHOSPHATE 4-DEOXY-4-FORMAMIDO-L-ARABINOSE TRANSFERASE-RELATED"/>
    <property type="match status" value="1"/>
</dbReference>
<dbReference type="EMBL" id="JAUJEB010000001">
    <property type="protein sequence ID" value="MDN5211840.1"/>
    <property type="molecule type" value="Genomic_DNA"/>
</dbReference>
<dbReference type="PANTHER" id="PTHR48090:SF3">
    <property type="entry name" value="UNDECAPRENYL-PHOSPHATE 4-DEOXY-4-FORMAMIDO-L-ARABINOSE TRANSFERASE"/>
    <property type="match status" value="1"/>
</dbReference>
<keyword evidence="3 10" id="KW-0808">Transferase</keyword>
<evidence type="ECO:0000313" key="10">
    <source>
        <dbReference type="EMBL" id="MDN5211840.1"/>
    </source>
</evidence>
<evidence type="ECO:0000256" key="6">
    <source>
        <dbReference type="ARBA" id="ARBA00022989"/>
    </source>
</evidence>
<evidence type="ECO:0000256" key="3">
    <source>
        <dbReference type="ARBA" id="ARBA00022679"/>
    </source>
</evidence>
<dbReference type="Gene3D" id="3.90.550.10">
    <property type="entry name" value="Spore Coat Polysaccharide Biosynthesis Protein SpsA, Chain A"/>
    <property type="match status" value="1"/>
</dbReference>
<evidence type="ECO:0000256" key="2">
    <source>
        <dbReference type="ARBA" id="ARBA00022676"/>
    </source>
</evidence>
<dbReference type="SUPFAM" id="SSF53448">
    <property type="entry name" value="Nucleotide-diphospho-sugar transferases"/>
    <property type="match status" value="1"/>
</dbReference>
<dbReference type="RefSeq" id="WP_346757168.1">
    <property type="nucleotide sequence ID" value="NZ_JAUJEB010000001.1"/>
</dbReference>
<feature type="transmembrane region" description="Helical" evidence="8">
    <location>
        <begin position="263"/>
        <end position="285"/>
    </location>
</feature>
<sequence>MELSIVITVFNEEQNIRPLLYSLYDALTQYQYEIIMVDDGSTDKTIEEIKKYANDSVKLLIFNKNYGQTPALSAGIEEAQGAYIVTMDGDLQNDPMDIPNMLKKLKQENCDVVAGVRAKRQDSLLIRKVPSKVANYIIRTLTGVKVNDYGCSIRVFRADIAKNLGLYGELHRFIPVLAKLQGAKIEEMPVNHKPRIFGKSKYGLGRTFKVLCDLLLMIFFQKFFQKPIHLFGSIGLLTFMFGMGINIYFLIEKLLGQNIWGRPLLLVGVILTLGGIQLITAGFMAEMLTRTYFESQNKTTYRIKEKFFGKPEVTSYPEMAI</sequence>
<protein>
    <submittedName>
        <fullName evidence="10">Glycosyltransferase family 2 protein</fullName>
        <ecNumber evidence="10">2.4.-.-</ecNumber>
    </submittedName>
</protein>
<evidence type="ECO:0000256" key="7">
    <source>
        <dbReference type="ARBA" id="ARBA00023136"/>
    </source>
</evidence>
<feature type="transmembrane region" description="Helical" evidence="8">
    <location>
        <begin position="230"/>
        <end position="251"/>
    </location>
</feature>
<keyword evidence="2 10" id="KW-0328">Glycosyltransferase</keyword>
<keyword evidence="1" id="KW-1003">Cell membrane</keyword>
<dbReference type="GO" id="GO:0016757">
    <property type="term" value="F:glycosyltransferase activity"/>
    <property type="evidence" value="ECO:0007669"/>
    <property type="project" value="UniProtKB-KW"/>
</dbReference>
<dbReference type="EC" id="2.4.-.-" evidence="10"/>
<gene>
    <name evidence="10" type="ORF">QQ020_07250</name>
</gene>
<comment type="caution">
    <text evidence="10">The sequence shown here is derived from an EMBL/GenBank/DDBJ whole genome shotgun (WGS) entry which is preliminary data.</text>
</comment>
<organism evidence="10 11">
    <name type="scientific">Agaribacillus aureus</name>
    <dbReference type="NCBI Taxonomy" id="3051825"/>
    <lineage>
        <taxon>Bacteria</taxon>
        <taxon>Pseudomonadati</taxon>
        <taxon>Bacteroidota</taxon>
        <taxon>Cytophagia</taxon>
        <taxon>Cytophagales</taxon>
        <taxon>Splendidivirgaceae</taxon>
        <taxon>Agaribacillus</taxon>
    </lineage>
</organism>